<evidence type="ECO:0000313" key="4">
    <source>
        <dbReference type="Proteomes" id="UP000264006"/>
    </source>
</evidence>
<feature type="compositionally biased region" description="Polar residues" evidence="1">
    <location>
        <begin position="889"/>
        <end position="900"/>
    </location>
</feature>
<keyword evidence="2" id="KW-1133">Transmembrane helix</keyword>
<accession>A0A346XRK0</accession>
<name>A0A346XRK0_9ACTN</name>
<dbReference type="EMBL" id="CP031165">
    <property type="protein sequence ID" value="AXV04847.1"/>
    <property type="molecule type" value="Genomic_DNA"/>
</dbReference>
<feature type="transmembrane region" description="Helical" evidence="2">
    <location>
        <begin position="175"/>
        <end position="193"/>
    </location>
</feature>
<evidence type="ECO:0000256" key="1">
    <source>
        <dbReference type="SAM" id="MobiDB-lite"/>
    </source>
</evidence>
<feature type="transmembrane region" description="Helical" evidence="2">
    <location>
        <begin position="328"/>
        <end position="352"/>
    </location>
</feature>
<dbReference type="OrthoDB" id="4640801at2"/>
<feature type="compositionally biased region" description="Acidic residues" evidence="1">
    <location>
        <begin position="848"/>
        <end position="864"/>
    </location>
</feature>
<feature type="transmembrane region" description="Helical" evidence="2">
    <location>
        <begin position="424"/>
        <end position="444"/>
    </location>
</feature>
<feature type="transmembrane region" description="Helical" evidence="2">
    <location>
        <begin position="382"/>
        <end position="403"/>
    </location>
</feature>
<gene>
    <name evidence="3" type="ORF">DVS28_a0139</name>
</gene>
<feature type="region of interest" description="Disordered" evidence="1">
    <location>
        <begin position="826"/>
        <end position="900"/>
    </location>
</feature>
<evidence type="ECO:0000256" key="2">
    <source>
        <dbReference type="SAM" id="Phobius"/>
    </source>
</evidence>
<keyword evidence="4" id="KW-1185">Reference proteome</keyword>
<feature type="region of interest" description="Disordered" evidence="1">
    <location>
        <begin position="1"/>
        <end position="21"/>
    </location>
</feature>
<proteinExistence type="predicted"/>
<reference evidence="3 4" key="1">
    <citation type="submission" date="2018-09" db="EMBL/GenBank/DDBJ databases">
        <title>Complete genome sequence of Euzebya sp. DY32-46 isolated from seawater of Pacific Ocean.</title>
        <authorList>
            <person name="Xu L."/>
            <person name="Wu Y.-H."/>
            <person name="Xu X.-W."/>
        </authorList>
    </citation>
    <scope>NUCLEOTIDE SEQUENCE [LARGE SCALE GENOMIC DNA]</scope>
    <source>
        <strain evidence="3 4">DY32-46</strain>
    </source>
</reference>
<feature type="transmembrane region" description="Helical" evidence="2">
    <location>
        <begin position="200"/>
        <end position="220"/>
    </location>
</feature>
<sequence length="900" mass="94760">MTTTATPRPPERASGVDLLGPMQGSGYVRPPMLVRRLDGQTVQLSPLLYEVLSAIDGQRSWDEVAAVVAERVVRPVTADDVEYLAQEKLSPAGLLVRPDGSQPAPRRSNPLLGLRWRLVVSNPRVTRWLVRPFAWLFAWWAVIPVLVAFGVAIWWTMVERGLGVAMDEVLQRPEMLLLVVASTVASAAFHELGHAAACRYGGATPGAMGAALYLVWPVFWTDVTDSYRLDRRGRLRVDLGGLYFNVLFALGAVGLWAVTRQDALLVLLPVQLLQMLRQLIPLVRFDGYHILADLTGVPDLFARIKPILLGVVGRGDGSQQALRPWVRAVVTGWVLVVVPSLLALLVLAVIGLPSVLSSAGESIAFHVTQLRANLDAGDAVRVSLGVVAILTVGLVPLGMVYLLGRVSTRSATALWGATEGRPAARGLASVAVLGLLLATTTSWMPAPQPAGPMLASSLPLPRAAEPTPATIDPDRWTVAVEPAATERVAAPGRPLADSTARWLVLSGERLASLRGNRATSAQPTAAVVVAPVDDWPFPFDPPADARPGDNVVLAVNTVDGSSITDFVAQLSWLADEPVVDERNVAYAAASCVDCSSRAVAFQVIVATGRVDVAVPNNQAVAVNHICVGCTTEALAVQMMVTLEEMPSVATMEAVEALWAQVDALQSTVESAAIEVVHGELVRIQDEILTTLGVELPTADADGPEELAGPTYAERRGDGTLEPAPIGRRTAAATTSSAGPVERRGAEAAIDTDSLDQLETPDPSDVVDPADLADAADVTDAADVVGRAGSAGRSDTVDAGGVVEEDVVEEDVVDQDVVEEDVVDQDVVDGDVVDQGAVETPEPVRDAADDPADDTVDAPASDEEPATIPPAADPPPVAPIGRQGLVVTADSPSSSGERVAM</sequence>
<dbReference type="Proteomes" id="UP000264006">
    <property type="component" value="Chromosome"/>
</dbReference>
<feature type="transmembrane region" description="Helical" evidence="2">
    <location>
        <begin position="133"/>
        <end position="155"/>
    </location>
</feature>
<keyword evidence="2" id="KW-0472">Membrane</keyword>
<dbReference type="KEGG" id="euz:DVS28_a0139"/>
<keyword evidence="2" id="KW-0812">Transmembrane</keyword>
<dbReference type="RefSeq" id="WP_114589735.1">
    <property type="nucleotide sequence ID" value="NZ_CP031165.1"/>
</dbReference>
<feature type="compositionally biased region" description="Pro residues" evidence="1">
    <location>
        <begin position="866"/>
        <end position="877"/>
    </location>
</feature>
<feature type="transmembrane region" description="Helical" evidence="2">
    <location>
        <begin position="240"/>
        <end position="258"/>
    </location>
</feature>
<organism evidence="3 4">
    <name type="scientific">Euzebya pacifica</name>
    <dbReference type="NCBI Taxonomy" id="1608957"/>
    <lineage>
        <taxon>Bacteria</taxon>
        <taxon>Bacillati</taxon>
        <taxon>Actinomycetota</taxon>
        <taxon>Nitriliruptoria</taxon>
        <taxon>Euzebyales</taxon>
    </lineage>
</organism>
<protein>
    <submittedName>
        <fullName evidence="3">Peptidase M50</fullName>
    </submittedName>
</protein>
<feature type="region of interest" description="Disordered" evidence="1">
    <location>
        <begin position="695"/>
        <end position="768"/>
    </location>
</feature>
<dbReference type="AlphaFoldDB" id="A0A346XRK0"/>
<evidence type="ECO:0000313" key="3">
    <source>
        <dbReference type="EMBL" id="AXV04847.1"/>
    </source>
</evidence>